<organism evidence="1">
    <name type="scientific">uncultured marine virus</name>
    <dbReference type="NCBI Taxonomy" id="186617"/>
    <lineage>
        <taxon>Viruses</taxon>
        <taxon>environmental samples</taxon>
    </lineage>
</organism>
<dbReference type="EMBL" id="KR029585">
    <property type="protein sequence ID" value="AKH46697.1"/>
    <property type="molecule type" value="Genomic_DNA"/>
</dbReference>
<protein>
    <submittedName>
        <fullName evidence="1">Uncharacterized protein</fullName>
    </submittedName>
</protein>
<reference evidence="1" key="2">
    <citation type="submission" date="2015-03" db="EMBL/GenBank/DDBJ databases">
        <authorList>
            <person name="Chow C.-E.T."/>
            <person name="Winget D.M."/>
            <person name="White R.A.III."/>
            <person name="Hallam S.J."/>
            <person name="Suttle C.A."/>
        </authorList>
    </citation>
    <scope>NUCLEOTIDE SEQUENCE</scope>
    <source>
        <strain evidence="1">Anoxic2_1</strain>
    </source>
</reference>
<evidence type="ECO:0000313" key="1">
    <source>
        <dbReference type="EMBL" id="AKH46697.1"/>
    </source>
</evidence>
<reference evidence="1" key="1">
    <citation type="journal article" date="2015" name="Front. Microbiol.">
        <title>Combining genomic sequencing methods to explore viral diversity and reveal potential virus-host interactions.</title>
        <authorList>
            <person name="Chow C.E."/>
            <person name="Winget D.M."/>
            <person name="White R.A.III."/>
            <person name="Hallam S.J."/>
            <person name="Suttle C.A."/>
        </authorList>
    </citation>
    <scope>NUCLEOTIDE SEQUENCE</scope>
    <source>
        <strain evidence="1">Anoxic2_1</strain>
    </source>
</reference>
<proteinExistence type="predicted"/>
<name>A0A0F7L5A1_9VIRU</name>
<sequence>MTPDVRLHPTAPNARSGTPFNVAFATGLELHAGRILRRQIAERAAFIRIRRRSDRSRLIRPRVLIPLHMIEYANLLAR</sequence>
<accession>A0A0F7L5A1</accession>